<evidence type="ECO:0000313" key="3">
    <source>
        <dbReference type="EMBL" id="GAA1153366.1"/>
    </source>
</evidence>
<dbReference type="EMBL" id="BAAAKV010000004">
    <property type="protein sequence ID" value="GAA1153366.1"/>
    <property type="molecule type" value="Genomic_DNA"/>
</dbReference>
<dbReference type="InterPro" id="IPR005094">
    <property type="entry name" value="Endonuclease_MobA/VirD2"/>
</dbReference>
<proteinExistence type="predicted"/>
<organism evidence="3 4">
    <name type="scientific">Streptomyces hebeiensis</name>
    <dbReference type="NCBI Taxonomy" id="229486"/>
    <lineage>
        <taxon>Bacteria</taxon>
        <taxon>Bacillati</taxon>
        <taxon>Actinomycetota</taxon>
        <taxon>Actinomycetes</taxon>
        <taxon>Kitasatosporales</taxon>
        <taxon>Streptomycetaceae</taxon>
        <taxon>Streptomyces</taxon>
    </lineage>
</organism>
<accession>A0ABN1UJE6</accession>
<feature type="region of interest" description="Disordered" evidence="1">
    <location>
        <begin position="538"/>
        <end position="578"/>
    </location>
</feature>
<reference evidence="3 4" key="1">
    <citation type="journal article" date="2019" name="Int. J. Syst. Evol. Microbiol.">
        <title>The Global Catalogue of Microorganisms (GCM) 10K type strain sequencing project: providing services to taxonomists for standard genome sequencing and annotation.</title>
        <authorList>
            <consortium name="The Broad Institute Genomics Platform"/>
            <consortium name="The Broad Institute Genome Sequencing Center for Infectious Disease"/>
            <person name="Wu L."/>
            <person name="Ma J."/>
        </authorList>
    </citation>
    <scope>NUCLEOTIDE SEQUENCE [LARGE SCALE GENOMIC DNA]</scope>
    <source>
        <strain evidence="3 4">JCM 12696</strain>
    </source>
</reference>
<evidence type="ECO:0000259" key="2">
    <source>
        <dbReference type="Pfam" id="PF03432"/>
    </source>
</evidence>
<evidence type="ECO:0000256" key="1">
    <source>
        <dbReference type="SAM" id="MobiDB-lite"/>
    </source>
</evidence>
<feature type="region of interest" description="Disordered" evidence="1">
    <location>
        <begin position="279"/>
        <end position="301"/>
    </location>
</feature>
<dbReference type="Pfam" id="PF03432">
    <property type="entry name" value="Relaxase"/>
    <property type="match status" value="1"/>
</dbReference>
<feature type="region of interest" description="Disordered" evidence="1">
    <location>
        <begin position="174"/>
        <end position="194"/>
    </location>
</feature>
<dbReference type="Proteomes" id="UP001501371">
    <property type="component" value="Unassembled WGS sequence"/>
</dbReference>
<feature type="domain" description="MobA/VirD2-like nuclease" evidence="2">
    <location>
        <begin position="65"/>
        <end position="166"/>
    </location>
</feature>
<feature type="compositionally biased region" description="Basic and acidic residues" evidence="1">
    <location>
        <begin position="174"/>
        <end position="189"/>
    </location>
</feature>
<comment type="caution">
    <text evidence="3">The sequence shown here is derived from an EMBL/GenBank/DDBJ whole genome shotgun (WGS) entry which is preliminary data.</text>
</comment>
<keyword evidence="4" id="KW-1185">Reference proteome</keyword>
<sequence>MIANIVKPGRSTRGVINYLYGPGRANEHTDPHLVASWDGFAPDPGRSADENAARAQLAKAMDLRVKQAGDRAPDGHVWHCSVRAAPTDRVLTDTEWAAIARRVVSAAGIAPEGDPDGCRWIAVRHADDHIHIVATKVRGDLTPARNWNDYRRVNKELIAIETELGLFQVERGDRTAAKRPTRAEKEKATRRGHQLTARERLRGHVRAALAGAASEDEFFARLAEEGVRVKMRIAPSGDAIGYSVAIVGDRNADRDPIWFSGAKLAPDLSLPRIRQRLTASNLPHDEGTGTAPTPQRGPSYARRNAVTTATQALDLLNSDDEGAAAAQLVGAGELLDALAQTSAAQTRNELQEAARAFERATRSHIHAQRTHYRALRKAARDIIRAGPSLGRGEDGATSAMIIDTLIFLAIAAAHWHAARSHTQQAAASHQAAQHLRAAYRAAAQTPMAEMRAHGQSLPPHTRARYADTLRAVLPEHADRIQGEPNWPALAATLAEAQRAGHDTTALLHKAVETRELATADSLSDVLIWRLRHNAKLPAAATPPRPAKRGAPQLQSAAAIQPPNYSPLSPPSARSGRSR</sequence>
<name>A0ABN1UJE6_9ACTN</name>
<gene>
    <name evidence="3" type="ORF">GCM10009654_06150</name>
</gene>
<evidence type="ECO:0000313" key="4">
    <source>
        <dbReference type="Proteomes" id="UP001501371"/>
    </source>
</evidence>
<protein>
    <submittedName>
        <fullName evidence="3">Relaxase/mobilization nuclease domain-containing protein</fullName>
    </submittedName>
</protein>
<dbReference type="RefSeq" id="WP_344269734.1">
    <property type="nucleotide sequence ID" value="NZ_BAAAKV010000004.1"/>
</dbReference>